<sequence length="128" mass="14159">MFLSLKNQRWLLIGLGGFFGGGLRAVVEHLLQSDAPLGTLLINWTGVFVSVLLTEILVKHWSVWQQWHADFLSIGLIGAYTTYSTALLEMSQQAFVPAIIYWCLSIIGGVLIALAAQVCARWIRGAQK</sequence>
<dbReference type="STRING" id="1616.IV73_GL000014"/>
<dbReference type="InterPro" id="IPR003691">
    <property type="entry name" value="FluC"/>
</dbReference>
<dbReference type="RefSeq" id="WP_057753170.1">
    <property type="nucleotide sequence ID" value="NZ_JQBP01000001.1"/>
</dbReference>
<evidence type="ECO:0000256" key="6">
    <source>
        <dbReference type="ARBA" id="ARBA00023303"/>
    </source>
</evidence>
<organism evidence="11 12">
    <name type="scientific">Weissella kandleri</name>
    <dbReference type="NCBI Taxonomy" id="1616"/>
    <lineage>
        <taxon>Bacteria</taxon>
        <taxon>Bacillati</taxon>
        <taxon>Bacillota</taxon>
        <taxon>Bacilli</taxon>
        <taxon>Lactobacillales</taxon>
        <taxon>Lactobacillaceae</taxon>
        <taxon>Weissella</taxon>
    </lineage>
</organism>
<evidence type="ECO:0000256" key="1">
    <source>
        <dbReference type="ARBA" id="ARBA00004651"/>
    </source>
</evidence>
<feature type="transmembrane region" description="Helical" evidence="10">
    <location>
        <begin position="41"/>
        <end position="58"/>
    </location>
</feature>
<dbReference type="GO" id="GO:0005886">
    <property type="term" value="C:plasma membrane"/>
    <property type="evidence" value="ECO:0007669"/>
    <property type="project" value="UniProtKB-SubCell"/>
</dbReference>
<keyword evidence="6" id="KW-0813">Transport</keyword>
<keyword evidence="3 10" id="KW-0812">Transmembrane</keyword>
<dbReference type="AlphaFoldDB" id="A0A0R2JNE7"/>
<comment type="catalytic activity">
    <reaction evidence="8">
        <text>fluoride(in) = fluoride(out)</text>
        <dbReference type="Rhea" id="RHEA:76159"/>
        <dbReference type="ChEBI" id="CHEBI:17051"/>
    </reaction>
    <physiologicalReaction direction="left-to-right" evidence="8">
        <dbReference type="Rhea" id="RHEA:76160"/>
    </physiologicalReaction>
</comment>
<gene>
    <name evidence="11" type="ORF">IV73_GL000014</name>
</gene>
<name>A0A0R2JNE7_9LACO</name>
<comment type="caution">
    <text evidence="11">The sequence shown here is derived from an EMBL/GenBank/DDBJ whole genome shotgun (WGS) entry which is preliminary data.</text>
</comment>
<evidence type="ECO:0000313" key="11">
    <source>
        <dbReference type="EMBL" id="KRN75533.1"/>
    </source>
</evidence>
<feature type="transmembrane region" description="Helical" evidence="10">
    <location>
        <begin position="99"/>
        <end position="123"/>
    </location>
</feature>
<evidence type="ECO:0000313" key="12">
    <source>
        <dbReference type="Proteomes" id="UP000051655"/>
    </source>
</evidence>
<dbReference type="OrthoDB" id="9815830at2"/>
<proteinExistence type="inferred from homology"/>
<keyword evidence="2 10" id="KW-1003">Cell membrane</keyword>
<dbReference type="EMBL" id="JQBP01000001">
    <property type="protein sequence ID" value="KRN75533.1"/>
    <property type="molecule type" value="Genomic_DNA"/>
</dbReference>
<reference evidence="11 12" key="1">
    <citation type="journal article" date="2015" name="Genome Announc.">
        <title>Expanding the biotechnology potential of lactobacilli through comparative genomics of 213 strains and associated genera.</title>
        <authorList>
            <person name="Sun Z."/>
            <person name="Harris H.M."/>
            <person name="McCann A."/>
            <person name="Guo C."/>
            <person name="Argimon S."/>
            <person name="Zhang W."/>
            <person name="Yang X."/>
            <person name="Jeffery I.B."/>
            <person name="Cooney J.C."/>
            <person name="Kagawa T.F."/>
            <person name="Liu W."/>
            <person name="Song Y."/>
            <person name="Salvetti E."/>
            <person name="Wrobel A."/>
            <person name="Rasinkangas P."/>
            <person name="Parkhill J."/>
            <person name="Rea M.C."/>
            <person name="O'Sullivan O."/>
            <person name="Ritari J."/>
            <person name="Douillard F.P."/>
            <person name="Paul Ross R."/>
            <person name="Yang R."/>
            <person name="Briner A.E."/>
            <person name="Felis G.E."/>
            <person name="de Vos W.M."/>
            <person name="Barrangou R."/>
            <person name="Klaenhammer T.R."/>
            <person name="Caufield P.W."/>
            <person name="Cui Y."/>
            <person name="Zhang H."/>
            <person name="O'Toole P.W."/>
        </authorList>
    </citation>
    <scope>NUCLEOTIDE SEQUENCE [LARGE SCALE GENOMIC DNA]</scope>
    <source>
        <strain evidence="11 12">DSM 20593</strain>
    </source>
</reference>
<comment type="subcellular location">
    <subcellularLocation>
        <location evidence="1">Cell membrane</location>
        <topology evidence="1">Multi-pass membrane protein</topology>
    </subcellularLocation>
</comment>
<dbReference type="Pfam" id="PF02537">
    <property type="entry name" value="CRCB"/>
    <property type="match status" value="1"/>
</dbReference>
<accession>A0A0R2JNE7</accession>
<dbReference type="GO" id="GO:0034220">
    <property type="term" value="P:monoatomic ion transmembrane transport"/>
    <property type="evidence" value="ECO:0007669"/>
    <property type="project" value="UniProtKB-KW"/>
</dbReference>
<keyword evidence="12" id="KW-1185">Reference proteome</keyword>
<dbReference type="Proteomes" id="UP000051655">
    <property type="component" value="Unassembled WGS sequence"/>
</dbReference>
<protein>
    <recommendedName>
        <fullName evidence="10">Fluoride-specific ion channel</fullName>
    </recommendedName>
</protein>
<evidence type="ECO:0000256" key="10">
    <source>
        <dbReference type="RuleBase" id="RU004340"/>
    </source>
</evidence>
<feature type="transmembrane region" description="Helical" evidence="10">
    <location>
        <begin position="70"/>
        <end position="87"/>
    </location>
</feature>
<evidence type="ECO:0000256" key="9">
    <source>
        <dbReference type="ARBA" id="ARBA00049940"/>
    </source>
</evidence>
<evidence type="ECO:0000256" key="3">
    <source>
        <dbReference type="ARBA" id="ARBA00022692"/>
    </source>
</evidence>
<comment type="similarity">
    <text evidence="7 10">Belongs to the fluoride channel Fluc/FEX (TC 1.A.43) family.</text>
</comment>
<evidence type="ECO:0000256" key="4">
    <source>
        <dbReference type="ARBA" id="ARBA00022989"/>
    </source>
</evidence>
<evidence type="ECO:0000256" key="8">
    <source>
        <dbReference type="ARBA" id="ARBA00035585"/>
    </source>
</evidence>
<keyword evidence="5 10" id="KW-0472">Membrane</keyword>
<keyword evidence="6" id="KW-0406">Ion transport</keyword>
<keyword evidence="6" id="KW-0407">Ion channel</keyword>
<evidence type="ECO:0000256" key="2">
    <source>
        <dbReference type="ARBA" id="ARBA00022475"/>
    </source>
</evidence>
<evidence type="ECO:0000256" key="5">
    <source>
        <dbReference type="ARBA" id="ARBA00023136"/>
    </source>
</evidence>
<keyword evidence="4 10" id="KW-1133">Transmembrane helix</keyword>
<dbReference type="PATRIC" id="fig|1616.3.peg.14"/>
<comment type="function">
    <text evidence="9">Fluoride-specific ion channel. Important for reducing fluoride concentration in the cell, thus reducing its toxicity.</text>
</comment>
<evidence type="ECO:0000256" key="7">
    <source>
        <dbReference type="ARBA" id="ARBA00035120"/>
    </source>
</evidence>